<keyword evidence="3" id="KW-1185">Reference proteome</keyword>
<evidence type="ECO:0008006" key="4">
    <source>
        <dbReference type="Google" id="ProtNLM"/>
    </source>
</evidence>
<dbReference type="Proteomes" id="UP000319671">
    <property type="component" value="Unassembled WGS sequence"/>
</dbReference>
<feature type="transmembrane region" description="Helical" evidence="1">
    <location>
        <begin position="94"/>
        <end position="111"/>
    </location>
</feature>
<feature type="transmembrane region" description="Helical" evidence="1">
    <location>
        <begin position="123"/>
        <end position="143"/>
    </location>
</feature>
<gene>
    <name evidence="2" type="ORF">FB550_12196</name>
</gene>
<protein>
    <recommendedName>
        <fullName evidence="4">FAR-17a/AIG1-like protein</fullName>
    </recommendedName>
</protein>
<accession>A0A561CKL5</accession>
<name>A0A561CKL5_9BACI</name>
<comment type="caution">
    <text evidence="2">The sequence shown here is derived from an EMBL/GenBank/DDBJ whole genome shotgun (WGS) entry which is preliminary data.</text>
</comment>
<feature type="transmembrane region" description="Helical" evidence="1">
    <location>
        <begin position="64"/>
        <end position="82"/>
    </location>
</feature>
<organism evidence="2 3">
    <name type="scientific">Neobacillus bataviensis</name>
    <dbReference type="NCBI Taxonomy" id="220685"/>
    <lineage>
        <taxon>Bacteria</taxon>
        <taxon>Bacillati</taxon>
        <taxon>Bacillota</taxon>
        <taxon>Bacilli</taxon>
        <taxon>Bacillales</taxon>
        <taxon>Bacillaceae</taxon>
        <taxon>Neobacillus</taxon>
    </lineage>
</organism>
<evidence type="ECO:0000313" key="2">
    <source>
        <dbReference type="EMBL" id="TWD91654.1"/>
    </source>
</evidence>
<dbReference type="AlphaFoldDB" id="A0A561CKL5"/>
<sequence length="162" mass="19503">MIGMLIAVVIFNFIVYKTNKRLTLNQIVHIWTFSIALQSCFDIFVEFKFHGYWYFDKEIDWPGLIPHLLIVPPVNIIFLNFFPFKSKTSTQITYLFFFVIVILAYEKIALLPEPFGYFHYGWWRLWHAVILDPILLFILLGFYKWICKLERRAGSSYEKPRY</sequence>
<keyword evidence="1" id="KW-0812">Transmembrane</keyword>
<proteinExistence type="predicted"/>
<feature type="transmembrane region" description="Helical" evidence="1">
    <location>
        <begin position="27"/>
        <end position="44"/>
    </location>
</feature>
<evidence type="ECO:0000313" key="3">
    <source>
        <dbReference type="Proteomes" id="UP000319671"/>
    </source>
</evidence>
<dbReference type="EMBL" id="VIVN01000021">
    <property type="protein sequence ID" value="TWD91654.1"/>
    <property type="molecule type" value="Genomic_DNA"/>
</dbReference>
<evidence type="ECO:0000256" key="1">
    <source>
        <dbReference type="SAM" id="Phobius"/>
    </source>
</evidence>
<reference evidence="2 3" key="1">
    <citation type="submission" date="2019-06" db="EMBL/GenBank/DDBJ databases">
        <title>Sorghum-associated microbial communities from plants grown in Nebraska, USA.</title>
        <authorList>
            <person name="Schachtman D."/>
        </authorList>
    </citation>
    <scope>NUCLEOTIDE SEQUENCE [LARGE SCALE GENOMIC DNA]</scope>
    <source>
        <strain evidence="2 3">2482</strain>
    </source>
</reference>
<keyword evidence="1" id="KW-1133">Transmembrane helix</keyword>
<dbReference type="RefSeq" id="WP_144568214.1">
    <property type="nucleotide sequence ID" value="NZ_VIVN01000021.1"/>
</dbReference>
<keyword evidence="1" id="KW-0472">Membrane</keyword>